<dbReference type="EMBL" id="JBHRVA010000003">
    <property type="protein sequence ID" value="MFC3303216.1"/>
    <property type="molecule type" value="Genomic_DNA"/>
</dbReference>
<evidence type="ECO:0000313" key="3">
    <source>
        <dbReference type="Proteomes" id="UP001595607"/>
    </source>
</evidence>
<name>A0ABV7MG02_9PROT</name>
<keyword evidence="3" id="KW-1185">Reference proteome</keyword>
<dbReference type="Gene3D" id="3.90.1520.10">
    <property type="entry name" value="H-NOX domain"/>
    <property type="match status" value="1"/>
</dbReference>
<organism evidence="2 3">
    <name type="scientific">Parvularcula lutaonensis</name>
    <dbReference type="NCBI Taxonomy" id="491923"/>
    <lineage>
        <taxon>Bacteria</taxon>
        <taxon>Pseudomonadati</taxon>
        <taxon>Pseudomonadota</taxon>
        <taxon>Alphaproteobacteria</taxon>
        <taxon>Parvularculales</taxon>
        <taxon>Parvularculaceae</taxon>
        <taxon>Parvularcula</taxon>
    </lineage>
</organism>
<dbReference type="InterPro" id="IPR038158">
    <property type="entry name" value="H-NOX_domain_sf"/>
</dbReference>
<dbReference type="RefSeq" id="WP_189575551.1">
    <property type="nucleotide sequence ID" value="NZ_BMXU01000002.1"/>
</dbReference>
<evidence type="ECO:0000259" key="1">
    <source>
        <dbReference type="Pfam" id="PF07700"/>
    </source>
</evidence>
<comment type="caution">
    <text evidence="2">The sequence shown here is derived from an EMBL/GenBank/DDBJ whole genome shotgun (WGS) entry which is preliminary data.</text>
</comment>
<dbReference type="InterPro" id="IPR024096">
    <property type="entry name" value="NO_sig/Golgi_transp_ligand-bd"/>
</dbReference>
<evidence type="ECO:0000313" key="2">
    <source>
        <dbReference type="EMBL" id="MFC3303216.1"/>
    </source>
</evidence>
<accession>A0ABV7MG02</accession>
<protein>
    <submittedName>
        <fullName evidence="2">Heme NO-binding domain-containing protein</fullName>
    </submittedName>
</protein>
<gene>
    <name evidence="2" type="ORF">ACFONP_10785</name>
</gene>
<dbReference type="Pfam" id="PF07700">
    <property type="entry name" value="HNOB"/>
    <property type="match status" value="1"/>
</dbReference>
<proteinExistence type="predicted"/>
<dbReference type="SUPFAM" id="SSF111126">
    <property type="entry name" value="Ligand-binding domain in the NO signalling and Golgi transport"/>
    <property type="match status" value="1"/>
</dbReference>
<dbReference type="InterPro" id="IPR011644">
    <property type="entry name" value="Heme_NO-bd"/>
</dbReference>
<feature type="domain" description="Heme NO-binding" evidence="1">
    <location>
        <begin position="2"/>
        <end position="161"/>
    </location>
</feature>
<reference evidence="3" key="1">
    <citation type="journal article" date="2019" name="Int. J. Syst. Evol. Microbiol.">
        <title>The Global Catalogue of Microorganisms (GCM) 10K type strain sequencing project: providing services to taxonomists for standard genome sequencing and annotation.</title>
        <authorList>
            <consortium name="The Broad Institute Genomics Platform"/>
            <consortium name="The Broad Institute Genome Sequencing Center for Infectious Disease"/>
            <person name="Wu L."/>
            <person name="Ma J."/>
        </authorList>
    </citation>
    <scope>NUCLEOTIDE SEQUENCE [LARGE SCALE GENOMIC DNA]</scope>
    <source>
        <strain evidence="3">KCTC 22245</strain>
    </source>
</reference>
<dbReference type="Proteomes" id="UP001595607">
    <property type="component" value="Unassembled WGS sequence"/>
</dbReference>
<sequence length="181" mass="20366">MKGIVFTEFLDMVDQSFGPETTDRILDACHLDSGGAYTAVDIYDGSELHLLVGALSDRTKLSVEQLQRAYGRKLFSRFEEVHPEIFRRYRSAFEMLSRVGGEIHRDVRKLDPNAALPHLSAERPSDKALILTYRSRQNMPSFCRGLIEGCLLHFGTPASIRQLDLGTVGGLPSHQFIIEQD</sequence>